<keyword evidence="1" id="KW-0378">Hydrolase</keyword>
<reference evidence="1 2" key="1">
    <citation type="submission" date="2019-02" db="EMBL/GenBank/DDBJ databases">
        <title>Deep-cultivation of Planctomycetes and their phenomic and genomic characterization uncovers novel biology.</title>
        <authorList>
            <person name="Wiegand S."/>
            <person name="Jogler M."/>
            <person name="Boedeker C."/>
            <person name="Pinto D."/>
            <person name="Vollmers J."/>
            <person name="Rivas-Marin E."/>
            <person name="Kohn T."/>
            <person name="Peeters S.H."/>
            <person name="Heuer A."/>
            <person name="Rast P."/>
            <person name="Oberbeckmann S."/>
            <person name="Bunk B."/>
            <person name="Jeske O."/>
            <person name="Meyerdierks A."/>
            <person name="Storesund J.E."/>
            <person name="Kallscheuer N."/>
            <person name="Luecker S."/>
            <person name="Lage O.M."/>
            <person name="Pohl T."/>
            <person name="Merkel B.J."/>
            <person name="Hornburger P."/>
            <person name="Mueller R.-W."/>
            <person name="Bruemmer F."/>
            <person name="Labrenz M."/>
            <person name="Spormann A.M."/>
            <person name="Op den Camp H."/>
            <person name="Overmann J."/>
            <person name="Amann R."/>
            <person name="Jetten M.S.M."/>
            <person name="Mascher T."/>
            <person name="Medema M.H."/>
            <person name="Devos D.P."/>
            <person name="Kaster A.-K."/>
            <person name="Ovreas L."/>
            <person name="Rohde M."/>
            <person name="Galperin M.Y."/>
            <person name="Jogler C."/>
        </authorList>
    </citation>
    <scope>NUCLEOTIDE SEQUENCE [LARGE SCALE GENOMIC DNA]</scope>
    <source>
        <strain evidence="1 2">Poly24</strain>
    </source>
</reference>
<accession>A0A518K0A5</accession>
<evidence type="ECO:0000313" key="1">
    <source>
        <dbReference type="EMBL" id="QDV71219.1"/>
    </source>
</evidence>
<dbReference type="Gene3D" id="3.40.630.40">
    <property type="entry name" value="Zn-dependent exopeptidases"/>
    <property type="match status" value="1"/>
</dbReference>
<dbReference type="RefSeq" id="WP_145101569.1">
    <property type="nucleotide sequence ID" value="NZ_CP036348.1"/>
</dbReference>
<dbReference type="InterPro" id="IPR007709">
    <property type="entry name" value="N-FG_amidohydro"/>
</dbReference>
<gene>
    <name evidence="1" type="ORF">Poly24_49530</name>
</gene>
<sequence length="232" mass="26652">MDLILTCEHATNHIPAEFMHLFGDAQAILASHRGWDPGSLALGRTLQRHCSAVLFRTTVSRLLVEVNRSPRHRQLFSEFSQRLEPAAKEAILQRYYWPHRRQVEAWIEDRLAIGNRVLHLSLHTFVSELHGQIRNADIGLLYDPRRGTEKTFCDRWHNALQEANDALRIRRNYPYLGRADGFTTALRRRFPGSSYAGIELEVNQDLVCEANGWRKLKRDIADALEDALSASS</sequence>
<dbReference type="Pfam" id="PF05013">
    <property type="entry name" value="FGase"/>
    <property type="match status" value="1"/>
</dbReference>
<dbReference type="EMBL" id="CP036348">
    <property type="protein sequence ID" value="QDV71219.1"/>
    <property type="molecule type" value="Genomic_DNA"/>
</dbReference>
<dbReference type="OrthoDB" id="9815326at2"/>
<dbReference type="KEGG" id="rcf:Poly24_49530"/>
<dbReference type="Proteomes" id="UP000315082">
    <property type="component" value="Chromosome"/>
</dbReference>
<dbReference type="SUPFAM" id="SSF53187">
    <property type="entry name" value="Zn-dependent exopeptidases"/>
    <property type="match status" value="1"/>
</dbReference>
<dbReference type="GO" id="GO:0016787">
    <property type="term" value="F:hydrolase activity"/>
    <property type="evidence" value="ECO:0007669"/>
    <property type="project" value="UniProtKB-KW"/>
</dbReference>
<evidence type="ECO:0000313" key="2">
    <source>
        <dbReference type="Proteomes" id="UP000315082"/>
    </source>
</evidence>
<protein>
    <submittedName>
        <fullName evidence="1">N-formylglutamate amidohydrolase</fullName>
    </submittedName>
</protein>
<name>A0A518K0A5_9BACT</name>
<organism evidence="1 2">
    <name type="scientific">Rosistilla carotiformis</name>
    <dbReference type="NCBI Taxonomy" id="2528017"/>
    <lineage>
        <taxon>Bacteria</taxon>
        <taxon>Pseudomonadati</taxon>
        <taxon>Planctomycetota</taxon>
        <taxon>Planctomycetia</taxon>
        <taxon>Pirellulales</taxon>
        <taxon>Pirellulaceae</taxon>
        <taxon>Rosistilla</taxon>
    </lineage>
</organism>
<dbReference type="AlphaFoldDB" id="A0A518K0A5"/>
<proteinExistence type="predicted"/>
<keyword evidence="2" id="KW-1185">Reference proteome</keyword>